<keyword evidence="3" id="KW-1185">Reference proteome</keyword>
<reference evidence="2 3" key="1">
    <citation type="journal article" date="2016" name="Sci. Rep.">
        <title>The Dendrobium catenatum Lindl. genome sequence provides insights into polysaccharide synthase, floral development and adaptive evolution.</title>
        <authorList>
            <person name="Zhang G.Q."/>
            <person name="Xu Q."/>
            <person name="Bian C."/>
            <person name="Tsai W.C."/>
            <person name="Yeh C.M."/>
            <person name="Liu K.W."/>
            <person name="Yoshida K."/>
            <person name="Zhang L.S."/>
            <person name="Chang S.B."/>
            <person name="Chen F."/>
            <person name="Shi Y."/>
            <person name="Su Y.Y."/>
            <person name="Zhang Y.Q."/>
            <person name="Chen L.J."/>
            <person name="Yin Y."/>
            <person name="Lin M."/>
            <person name="Huang H."/>
            <person name="Deng H."/>
            <person name="Wang Z.W."/>
            <person name="Zhu S.L."/>
            <person name="Zhao X."/>
            <person name="Deng C."/>
            <person name="Niu S.C."/>
            <person name="Huang J."/>
            <person name="Wang M."/>
            <person name="Liu G.H."/>
            <person name="Yang H.J."/>
            <person name="Xiao X.J."/>
            <person name="Hsiao Y.Y."/>
            <person name="Wu W.L."/>
            <person name="Chen Y.Y."/>
            <person name="Mitsuda N."/>
            <person name="Ohme-Takagi M."/>
            <person name="Luo Y.B."/>
            <person name="Van de Peer Y."/>
            <person name="Liu Z.J."/>
        </authorList>
    </citation>
    <scope>NUCLEOTIDE SEQUENCE [LARGE SCALE GENOMIC DNA]</scope>
    <source>
        <tissue evidence="2">The whole plant</tissue>
    </source>
</reference>
<dbReference type="EMBL" id="KZ504595">
    <property type="protein sequence ID" value="PKU61766.1"/>
    <property type="molecule type" value="Genomic_DNA"/>
</dbReference>
<organism evidence="2 3">
    <name type="scientific">Dendrobium catenatum</name>
    <dbReference type="NCBI Taxonomy" id="906689"/>
    <lineage>
        <taxon>Eukaryota</taxon>
        <taxon>Viridiplantae</taxon>
        <taxon>Streptophyta</taxon>
        <taxon>Embryophyta</taxon>
        <taxon>Tracheophyta</taxon>
        <taxon>Spermatophyta</taxon>
        <taxon>Magnoliopsida</taxon>
        <taxon>Liliopsida</taxon>
        <taxon>Asparagales</taxon>
        <taxon>Orchidaceae</taxon>
        <taxon>Epidendroideae</taxon>
        <taxon>Malaxideae</taxon>
        <taxon>Dendrobiinae</taxon>
        <taxon>Dendrobium</taxon>
    </lineage>
</organism>
<feature type="region of interest" description="Disordered" evidence="1">
    <location>
        <begin position="70"/>
        <end position="93"/>
    </location>
</feature>
<dbReference type="Proteomes" id="UP000233837">
    <property type="component" value="Unassembled WGS sequence"/>
</dbReference>
<protein>
    <submittedName>
        <fullName evidence="2">Uncharacterized protein</fullName>
    </submittedName>
</protein>
<gene>
    <name evidence="2" type="ORF">MA16_Dca027664</name>
</gene>
<evidence type="ECO:0000313" key="2">
    <source>
        <dbReference type="EMBL" id="PKU61766.1"/>
    </source>
</evidence>
<dbReference type="AlphaFoldDB" id="A0A2I0VEC4"/>
<accession>A0A2I0VEC4</accession>
<sequence length="93" mass="10545">MKETNNLSNKSKPFSHLCSSISGNKKLLSKLVSKNLENVTKHDNAFKAIVLLNYPNITYYVRQSLHHEGHQRASRMANNGILQPPTHPRRIAP</sequence>
<reference evidence="2 3" key="2">
    <citation type="journal article" date="2017" name="Nature">
        <title>The Apostasia genome and the evolution of orchids.</title>
        <authorList>
            <person name="Zhang G.Q."/>
            <person name="Liu K.W."/>
            <person name="Li Z."/>
            <person name="Lohaus R."/>
            <person name="Hsiao Y.Y."/>
            <person name="Niu S.C."/>
            <person name="Wang J.Y."/>
            <person name="Lin Y.C."/>
            <person name="Xu Q."/>
            <person name="Chen L.J."/>
            <person name="Yoshida K."/>
            <person name="Fujiwara S."/>
            <person name="Wang Z.W."/>
            <person name="Zhang Y.Q."/>
            <person name="Mitsuda N."/>
            <person name="Wang M."/>
            <person name="Liu G.H."/>
            <person name="Pecoraro L."/>
            <person name="Huang H.X."/>
            <person name="Xiao X.J."/>
            <person name="Lin M."/>
            <person name="Wu X.Y."/>
            <person name="Wu W.L."/>
            <person name="Chen Y.Y."/>
            <person name="Chang S.B."/>
            <person name="Sakamoto S."/>
            <person name="Ohme-Takagi M."/>
            <person name="Yagi M."/>
            <person name="Zeng S.J."/>
            <person name="Shen C.Y."/>
            <person name="Yeh C.M."/>
            <person name="Luo Y.B."/>
            <person name="Tsai W.C."/>
            <person name="Van de Peer Y."/>
            <person name="Liu Z.J."/>
        </authorList>
    </citation>
    <scope>NUCLEOTIDE SEQUENCE [LARGE SCALE GENOMIC DNA]</scope>
    <source>
        <tissue evidence="2">The whole plant</tissue>
    </source>
</reference>
<evidence type="ECO:0000313" key="3">
    <source>
        <dbReference type="Proteomes" id="UP000233837"/>
    </source>
</evidence>
<evidence type="ECO:0000256" key="1">
    <source>
        <dbReference type="SAM" id="MobiDB-lite"/>
    </source>
</evidence>
<proteinExistence type="predicted"/>
<name>A0A2I0VEC4_9ASPA</name>